<accession>A0A9X4PAQ5</accession>
<dbReference type="Pfam" id="PF01531">
    <property type="entry name" value="Glyco_transf_11"/>
    <property type="match status" value="1"/>
</dbReference>
<dbReference type="GO" id="GO:0008107">
    <property type="term" value="F:galactoside 2-alpha-L-fucosyltransferase activity"/>
    <property type="evidence" value="ECO:0007669"/>
    <property type="project" value="InterPro"/>
</dbReference>
<dbReference type="Proteomes" id="UP001153203">
    <property type="component" value="Unassembled WGS sequence"/>
</dbReference>
<protein>
    <submittedName>
        <fullName evidence="3">Alpha-1,2-fucosyltransferase</fullName>
    </submittedName>
</protein>
<gene>
    <name evidence="3" type="ORF">NF708_10510</name>
</gene>
<keyword evidence="1" id="KW-0328">Glycosyltransferase</keyword>
<dbReference type="InterPro" id="IPR002516">
    <property type="entry name" value="Glyco_trans_11"/>
</dbReference>
<reference evidence="3" key="1">
    <citation type="submission" date="2022-06" db="EMBL/GenBank/DDBJ databases">
        <title>Lactococcus from bovine mastitis in China.</title>
        <authorList>
            <person name="Lin Y."/>
            <person name="Han B."/>
        </authorList>
    </citation>
    <scope>NUCLEOTIDE SEQUENCE</scope>
    <source>
        <strain evidence="3">Hebei-B-39</strain>
    </source>
</reference>
<dbReference type="RefSeq" id="WP_279363739.1">
    <property type="nucleotide sequence ID" value="NZ_JAMWFS010000017.1"/>
</dbReference>
<dbReference type="GO" id="GO:0005975">
    <property type="term" value="P:carbohydrate metabolic process"/>
    <property type="evidence" value="ECO:0007669"/>
    <property type="project" value="InterPro"/>
</dbReference>
<evidence type="ECO:0000313" key="4">
    <source>
        <dbReference type="Proteomes" id="UP001153203"/>
    </source>
</evidence>
<evidence type="ECO:0000256" key="2">
    <source>
        <dbReference type="ARBA" id="ARBA00022679"/>
    </source>
</evidence>
<evidence type="ECO:0000256" key="1">
    <source>
        <dbReference type="ARBA" id="ARBA00022676"/>
    </source>
</evidence>
<name>A0A9X4PAQ5_9LACT</name>
<comment type="caution">
    <text evidence="3">The sequence shown here is derived from an EMBL/GenBank/DDBJ whole genome shotgun (WGS) entry which is preliminary data.</text>
</comment>
<dbReference type="AlphaFoldDB" id="A0A9X4PAQ5"/>
<sequence>MGEEQYIYTGCVTYYEDGTDPVWEKLRLMSACKHFVVSNSTFSWWTQYLSKSENKIVVSPSRWFNNDYESPLIAKDWILKMHAYERKEAHEKRKN</sequence>
<evidence type="ECO:0000313" key="3">
    <source>
        <dbReference type="EMBL" id="MDG6194412.1"/>
    </source>
</evidence>
<proteinExistence type="predicted"/>
<keyword evidence="2" id="KW-0808">Transferase</keyword>
<organism evidence="3 4">
    <name type="scientific">Lactococcus formosensis</name>
    <dbReference type="NCBI Taxonomy" id="1281486"/>
    <lineage>
        <taxon>Bacteria</taxon>
        <taxon>Bacillati</taxon>
        <taxon>Bacillota</taxon>
        <taxon>Bacilli</taxon>
        <taxon>Lactobacillales</taxon>
        <taxon>Streptococcaceae</taxon>
        <taxon>Lactococcus</taxon>
    </lineage>
</organism>
<dbReference type="GO" id="GO:0016020">
    <property type="term" value="C:membrane"/>
    <property type="evidence" value="ECO:0007669"/>
    <property type="project" value="InterPro"/>
</dbReference>
<dbReference type="EMBL" id="JAMWGI010000009">
    <property type="protein sequence ID" value="MDG6194412.1"/>
    <property type="molecule type" value="Genomic_DNA"/>
</dbReference>